<dbReference type="RefSeq" id="WP_174876094.1">
    <property type="nucleotide sequence ID" value="NZ_BAAABN010000094.1"/>
</dbReference>
<evidence type="ECO:0000313" key="1">
    <source>
        <dbReference type="EMBL" id="GER98464.1"/>
    </source>
</evidence>
<reference evidence="1 2" key="1">
    <citation type="submission" date="2019-10" db="EMBL/GenBank/DDBJ databases">
        <title>Whole genome shotgun sequence of Acrocarpospora corrugata NBRC 13972.</title>
        <authorList>
            <person name="Ichikawa N."/>
            <person name="Kimura A."/>
            <person name="Kitahashi Y."/>
            <person name="Komaki H."/>
            <person name="Oguchi A."/>
        </authorList>
    </citation>
    <scope>NUCLEOTIDE SEQUENCE [LARGE SCALE GENOMIC DNA]</scope>
    <source>
        <strain evidence="1 2">NBRC 13972</strain>
    </source>
</reference>
<dbReference type="InterPro" id="IPR049975">
    <property type="entry name" value="SAV_915-like_dom"/>
</dbReference>
<dbReference type="NCBIfam" id="NF042914">
    <property type="entry name" value="SAV915_dom"/>
    <property type="match status" value="1"/>
</dbReference>
<proteinExistence type="predicted"/>
<sequence>MSEPPLFVPVRRGGITQTLRLFRTPSGARTAVAFTSPVLLAKVLGAGQAWTELSEPALRRLIDIDEPGRACGIVVDPAGTSAPQSMIGAA</sequence>
<dbReference type="AlphaFoldDB" id="A0A5M3VNV0"/>
<name>A0A5M3VNV0_9ACTN</name>
<comment type="caution">
    <text evidence="1">The sequence shown here is derived from an EMBL/GenBank/DDBJ whole genome shotgun (WGS) entry which is preliminary data.</text>
</comment>
<gene>
    <name evidence="1" type="ORF">Acor_05260</name>
</gene>
<dbReference type="Proteomes" id="UP000334990">
    <property type="component" value="Unassembled WGS sequence"/>
</dbReference>
<dbReference type="EMBL" id="BLAD01000036">
    <property type="protein sequence ID" value="GER98464.1"/>
    <property type="molecule type" value="Genomic_DNA"/>
</dbReference>
<organism evidence="1 2">
    <name type="scientific">Acrocarpospora corrugata</name>
    <dbReference type="NCBI Taxonomy" id="35763"/>
    <lineage>
        <taxon>Bacteria</taxon>
        <taxon>Bacillati</taxon>
        <taxon>Actinomycetota</taxon>
        <taxon>Actinomycetes</taxon>
        <taxon>Streptosporangiales</taxon>
        <taxon>Streptosporangiaceae</taxon>
        <taxon>Acrocarpospora</taxon>
    </lineage>
</organism>
<keyword evidence="2" id="KW-1185">Reference proteome</keyword>
<evidence type="ECO:0000313" key="2">
    <source>
        <dbReference type="Proteomes" id="UP000334990"/>
    </source>
</evidence>
<evidence type="ECO:0008006" key="3">
    <source>
        <dbReference type="Google" id="ProtNLM"/>
    </source>
</evidence>
<accession>A0A5M3VNV0</accession>
<protein>
    <recommendedName>
        <fullName evidence="3">SseB protein N-terminal domain-containing protein</fullName>
    </recommendedName>
</protein>